<accession>F0SMV1</accession>
<dbReference type="Gene3D" id="2.40.50.100">
    <property type="match status" value="2"/>
</dbReference>
<evidence type="ECO:0000256" key="3">
    <source>
        <dbReference type="ARBA" id="ARBA00023054"/>
    </source>
</evidence>
<sequence length="412" mass="44811">MVSPSSLQAQRGGPAPIVVSQVVQEPVAAGQQFVGTITPVQTAAVGSAVDGRVADFPVNEGDFVKSGSALAQLLTATITLELESAQAELELRQHEHAELKNGSRPEEVEQARAAMASAQAVQEYNIKRLKRAEELFQRTAVNSEELQLILSQKIKADQDYNQAKAHFDLIQQGPRIEQIQQAEARVKIQEALVQKLEDQLGKHTMKAPFDGYISAEHTERGQWVQRGELVAEVIKLDYVDVMTYVPEQYIRFVNKGQQVRVDIPALPDHLFEGTVALVVPQADVQSRTFPVKVRIENKIDENGPLIKSGMMAQVILPTGAESDSLLVPKDAIVLGMAQKMVYAVVPAEGDKPATVRPVQVVLGSTTSKGIVVRGDLTTDDQVVVRGNDRMRPGMPVVVQSVVSAAEASPQPE</sequence>
<evidence type="ECO:0000313" key="6">
    <source>
        <dbReference type="EMBL" id="ADY59955.1"/>
    </source>
</evidence>
<proteinExistence type="inferred from homology"/>
<dbReference type="PRINTS" id="PR01490">
    <property type="entry name" value="RTXTOXIND"/>
</dbReference>
<dbReference type="PANTHER" id="PTHR32347:SF14">
    <property type="entry name" value="EFFLUX SYSTEM COMPONENT YKNX-RELATED"/>
    <property type="match status" value="1"/>
</dbReference>
<dbReference type="EMBL" id="CP002546">
    <property type="protein sequence ID" value="ADY59955.1"/>
    <property type="molecule type" value="Genomic_DNA"/>
</dbReference>
<dbReference type="GO" id="GO:0016020">
    <property type="term" value="C:membrane"/>
    <property type="evidence" value="ECO:0007669"/>
    <property type="project" value="InterPro"/>
</dbReference>
<dbReference type="Gene3D" id="2.40.420.20">
    <property type="match status" value="1"/>
</dbReference>
<evidence type="ECO:0000313" key="7">
    <source>
        <dbReference type="Proteomes" id="UP000006860"/>
    </source>
</evidence>
<dbReference type="eggNOG" id="COG0845">
    <property type="taxonomic scope" value="Bacteria"/>
</dbReference>
<dbReference type="KEGG" id="pbs:Plabr_2353"/>
<protein>
    <submittedName>
        <fullName evidence="6">Efflux transporter, RND family, MFP subunit</fullName>
    </submittedName>
</protein>
<dbReference type="Pfam" id="PF25954">
    <property type="entry name" value="Beta-barrel_RND_2"/>
    <property type="match status" value="1"/>
</dbReference>
<dbReference type="HOGENOM" id="CLU_018816_1_2_0"/>
<dbReference type="InterPro" id="IPR058792">
    <property type="entry name" value="Beta-barrel_RND_2"/>
</dbReference>
<feature type="domain" description="YbhG-like alpha-helical hairpin" evidence="4">
    <location>
        <begin position="82"/>
        <end position="200"/>
    </location>
</feature>
<dbReference type="Proteomes" id="UP000006860">
    <property type="component" value="Chromosome"/>
</dbReference>
<dbReference type="AlphaFoldDB" id="F0SMV1"/>
<dbReference type="InterPro" id="IPR006143">
    <property type="entry name" value="RND_pump_MFP"/>
</dbReference>
<dbReference type="STRING" id="756272.Plabr_2353"/>
<dbReference type="NCBIfam" id="TIGR01730">
    <property type="entry name" value="RND_mfp"/>
    <property type="match status" value="1"/>
</dbReference>
<keyword evidence="3" id="KW-0175">Coiled coil</keyword>
<feature type="domain" description="CusB-like beta-barrel" evidence="5">
    <location>
        <begin position="243"/>
        <end position="316"/>
    </location>
</feature>
<keyword evidence="7" id="KW-1185">Reference proteome</keyword>
<comment type="subcellular location">
    <subcellularLocation>
        <location evidence="1">Cell envelope</location>
    </subcellularLocation>
</comment>
<dbReference type="Gene3D" id="1.10.287.470">
    <property type="entry name" value="Helix hairpin bin"/>
    <property type="match status" value="2"/>
</dbReference>
<dbReference type="InterPro" id="IPR050465">
    <property type="entry name" value="UPF0194_transport"/>
</dbReference>
<dbReference type="GO" id="GO:0030313">
    <property type="term" value="C:cell envelope"/>
    <property type="evidence" value="ECO:0007669"/>
    <property type="project" value="UniProtKB-SubCell"/>
</dbReference>
<evidence type="ECO:0000259" key="4">
    <source>
        <dbReference type="Pfam" id="PF25881"/>
    </source>
</evidence>
<evidence type="ECO:0000256" key="1">
    <source>
        <dbReference type="ARBA" id="ARBA00004196"/>
    </source>
</evidence>
<dbReference type="GO" id="GO:0022857">
    <property type="term" value="F:transmembrane transporter activity"/>
    <property type="evidence" value="ECO:0007669"/>
    <property type="project" value="InterPro"/>
</dbReference>
<dbReference type="SUPFAM" id="SSF111369">
    <property type="entry name" value="HlyD-like secretion proteins"/>
    <property type="match status" value="2"/>
</dbReference>
<dbReference type="InterPro" id="IPR059052">
    <property type="entry name" value="HH_YbhG-like"/>
</dbReference>
<name>F0SMV1_RUBBR</name>
<organism evidence="6 7">
    <name type="scientific">Rubinisphaera brasiliensis (strain ATCC 49424 / DSM 5305 / JCM 21570 / IAM 15109 / NBRC 103401 / IFAM 1448)</name>
    <name type="common">Planctomyces brasiliensis</name>
    <dbReference type="NCBI Taxonomy" id="756272"/>
    <lineage>
        <taxon>Bacteria</taxon>
        <taxon>Pseudomonadati</taxon>
        <taxon>Planctomycetota</taxon>
        <taxon>Planctomycetia</taxon>
        <taxon>Planctomycetales</taxon>
        <taxon>Planctomycetaceae</taxon>
        <taxon>Rubinisphaera</taxon>
    </lineage>
</organism>
<evidence type="ECO:0000256" key="2">
    <source>
        <dbReference type="ARBA" id="ARBA00009477"/>
    </source>
</evidence>
<reference evidence="7" key="1">
    <citation type="submission" date="2011-02" db="EMBL/GenBank/DDBJ databases">
        <title>The complete genome of Planctomyces brasiliensis DSM 5305.</title>
        <authorList>
            <person name="Lucas S."/>
            <person name="Copeland A."/>
            <person name="Lapidus A."/>
            <person name="Bruce D."/>
            <person name="Goodwin L."/>
            <person name="Pitluck S."/>
            <person name="Kyrpides N."/>
            <person name="Mavromatis K."/>
            <person name="Pagani I."/>
            <person name="Ivanova N."/>
            <person name="Ovchinnikova G."/>
            <person name="Lu M."/>
            <person name="Detter J.C."/>
            <person name="Han C."/>
            <person name="Land M."/>
            <person name="Hauser L."/>
            <person name="Markowitz V."/>
            <person name="Cheng J.-F."/>
            <person name="Hugenholtz P."/>
            <person name="Woyke T."/>
            <person name="Wu D."/>
            <person name="Tindall B."/>
            <person name="Pomrenke H.G."/>
            <person name="Brambilla E."/>
            <person name="Klenk H.-P."/>
            <person name="Eisen J.A."/>
        </authorList>
    </citation>
    <scope>NUCLEOTIDE SEQUENCE [LARGE SCALE GENOMIC DNA]</scope>
    <source>
        <strain evidence="7">ATCC 49424 / DSM 5305 / JCM 21570 / NBRC 103401 / IFAM 1448</strain>
    </source>
</reference>
<gene>
    <name evidence="6" type="ordered locus">Plabr_2353</name>
</gene>
<dbReference type="Gene3D" id="2.40.30.170">
    <property type="match status" value="1"/>
</dbReference>
<comment type="similarity">
    <text evidence="2">Belongs to the membrane fusion protein (MFP) (TC 8.A.1) family.</text>
</comment>
<dbReference type="Pfam" id="PF25881">
    <property type="entry name" value="HH_YBHG"/>
    <property type="match status" value="1"/>
</dbReference>
<evidence type="ECO:0000259" key="5">
    <source>
        <dbReference type="Pfam" id="PF25954"/>
    </source>
</evidence>
<dbReference type="PANTHER" id="PTHR32347">
    <property type="entry name" value="EFFLUX SYSTEM COMPONENT YKNX-RELATED"/>
    <property type="match status" value="1"/>
</dbReference>